<feature type="domain" description="NADP-dependent oxidoreductase" evidence="2">
    <location>
        <begin position="24"/>
        <end position="302"/>
    </location>
</feature>
<gene>
    <name evidence="3" type="ORF">PoMZ_10743</name>
</gene>
<dbReference type="InterPro" id="IPR018170">
    <property type="entry name" value="Aldo/ket_reductase_CS"/>
</dbReference>
<proteinExistence type="predicted"/>
<name>A0A4P7MYA9_PYROR</name>
<dbReference type="AlphaFoldDB" id="A0A4P7MYA9"/>
<protein>
    <recommendedName>
        <fullName evidence="2">NADP-dependent oxidoreductase domain-containing protein</fullName>
    </recommendedName>
</protein>
<reference evidence="3 4" key="1">
    <citation type="journal article" date="2019" name="Mol. Biol. Evol.">
        <title>Blast fungal genomes show frequent chromosomal changes, gene gains and losses, and effector gene turnover.</title>
        <authorList>
            <person name="Gomez Luciano L.B."/>
            <person name="Jason Tsai I."/>
            <person name="Chuma I."/>
            <person name="Tosa Y."/>
            <person name="Chen Y.H."/>
            <person name="Li J.Y."/>
            <person name="Li M.Y."/>
            <person name="Jade Lu M.Y."/>
            <person name="Nakayashiki H."/>
            <person name="Li W.H."/>
        </authorList>
    </citation>
    <scope>NUCLEOTIDE SEQUENCE [LARGE SCALE GENOMIC DNA]</scope>
    <source>
        <strain evidence="3">MZ5-1-6</strain>
    </source>
</reference>
<evidence type="ECO:0000256" key="1">
    <source>
        <dbReference type="ARBA" id="ARBA00023002"/>
    </source>
</evidence>
<dbReference type="InterPro" id="IPR020471">
    <property type="entry name" value="AKR"/>
</dbReference>
<dbReference type="InterPro" id="IPR050523">
    <property type="entry name" value="AKR_Detox_Biosynth"/>
</dbReference>
<keyword evidence="1" id="KW-0560">Oxidoreductase</keyword>
<dbReference type="Proteomes" id="UP000294847">
    <property type="component" value="Chromosome 1"/>
</dbReference>
<evidence type="ECO:0000313" key="4">
    <source>
        <dbReference type="Proteomes" id="UP000294847"/>
    </source>
</evidence>
<dbReference type="PRINTS" id="PR00069">
    <property type="entry name" value="ALDKETRDTASE"/>
</dbReference>
<dbReference type="InterPro" id="IPR036812">
    <property type="entry name" value="NAD(P)_OxRdtase_dom_sf"/>
</dbReference>
<dbReference type="GO" id="GO:0016491">
    <property type="term" value="F:oxidoreductase activity"/>
    <property type="evidence" value="ECO:0007669"/>
    <property type="project" value="UniProtKB-KW"/>
</dbReference>
<dbReference type="PROSITE" id="PS00062">
    <property type="entry name" value="ALDOKETO_REDUCTASE_2"/>
    <property type="match status" value="1"/>
</dbReference>
<dbReference type="CDD" id="cd19075">
    <property type="entry name" value="AKR_AKR7A1-5"/>
    <property type="match status" value="1"/>
</dbReference>
<dbReference type="PANTHER" id="PTHR43364">
    <property type="entry name" value="NADH-SPECIFIC METHYLGLYOXAL REDUCTASE-RELATED"/>
    <property type="match status" value="1"/>
</dbReference>
<dbReference type="InterPro" id="IPR023210">
    <property type="entry name" value="NADP_OxRdtase_dom"/>
</dbReference>
<dbReference type="EMBL" id="CP034204">
    <property type="protein sequence ID" value="QBZ55027.1"/>
    <property type="molecule type" value="Genomic_DNA"/>
</dbReference>
<accession>A0A4P7MYA9</accession>
<dbReference type="PANTHER" id="PTHR43364:SF4">
    <property type="entry name" value="NAD(P)-LINKED OXIDOREDUCTASE SUPERFAMILY PROTEIN"/>
    <property type="match status" value="1"/>
</dbReference>
<dbReference type="Gene3D" id="3.20.20.100">
    <property type="entry name" value="NADP-dependent oxidoreductase domain"/>
    <property type="match status" value="1"/>
</dbReference>
<evidence type="ECO:0000313" key="3">
    <source>
        <dbReference type="EMBL" id="QBZ55027.1"/>
    </source>
</evidence>
<organism evidence="3 4">
    <name type="scientific">Pyricularia oryzae</name>
    <name type="common">Rice blast fungus</name>
    <name type="synonym">Magnaporthe oryzae</name>
    <dbReference type="NCBI Taxonomy" id="318829"/>
    <lineage>
        <taxon>Eukaryota</taxon>
        <taxon>Fungi</taxon>
        <taxon>Dikarya</taxon>
        <taxon>Ascomycota</taxon>
        <taxon>Pezizomycotina</taxon>
        <taxon>Sordariomycetes</taxon>
        <taxon>Sordariomycetidae</taxon>
        <taxon>Magnaporthales</taxon>
        <taxon>Pyriculariaceae</taxon>
        <taxon>Pyricularia</taxon>
    </lineage>
</organism>
<evidence type="ECO:0000259" key="2">
    <source>
        <dbReference type="Pfam" id="PF00248"/>
    </source>
</evidence>
<dbReference type="SUPFAM" id="SSF51430">
    <property type="entry name" value="NAD(P)-linked oxidoreductase"/>
    <property type="match status" value="1"/>
</dbReference>
<sequence>MSAPAASAPKLVFGSTPFFGGEVDVIKQYLEILRELGIKTIDTAQLYGESEAGLGQAKAASDFIIDTKMSCTFMNLPATKANVVKYGRESLEKLQTDSVDVYYLHMPDRSVPFEDTMSGLQELYEAGAFKRLGLSNFLAHEVDEMVAIADKHGWVRPSVYQGNYNAVARATETELFPTLRRHGIAFYAYSPSAGGFLAKTPEGLTGARWDPSAPMGKLYSGLYKKPALVAALGTWGDLAAEEGVSRAELAYRWTLHNSKLSSAHGDALVIGARTPDQLREVVAWLAKGPLSQPVAEKIDVLWESIKDHAPLDNVNSAAVPFGTN</sequence>
<dbReference type="Pfam" id="PF00248">
    <property type="entry name" value="Aldo_ket_red"/>
    <property type="match status" value="1"/>
</dbReference>